<keyword evidence="2" id="KW-1185">Reference proteome</keyword>
<comment type="caution">
    <text evidence="1">The sequence shown here is derived from an EMBL/GenBank/DDBJ whole genome shotgun (WGS) entry which is preliminary data.</text>
</comment>
<accession>A0A171AUY6</accession>
<dbReference type="Proteomes" id="UP000076586">
    <property type="component" value="Unassembled WGS sequence"/>
</dbReference>
<gene>
    <name evidence="1" type="ORF">PJIAN_4861</name>
</gene>
<name>A0A171AUY6_9BACT</name>
<reference evidence="2" key="1">
    <citation type="submission" date="2016-04" db="EMBL/GenBank/DDBJ databases">
        <title>Draft genome sequence of Paludibacter jiangxiensis strain NM7.</title>
        <authorList>
            <person name="Qiu Y."/>
            <person name="Matsuura N."/>
            <person name="Ohashi A."/>
            <person name="Tourlousse M.D."/>
            <person name="Sekiguchi Y."/>
        </authorList>
    </citation>
    <scope>NUCLEOTIDE SEQUENCE [LARGE SCALE GENOMIC DNA]</scope>
    <source>
        <strain evidence="2">NM7</strain>
    </source>
</reference>
<evidence type="ECO:0000313" key="2">
    <source>
        <dbReference type="Proteomes" id="UP000076586"/>
    </source>
</evidence>
<reference evidence="2" key="2">
    <citation type="journal article" date="2017" name="Genome Announc.">
        <title>Draft genome sequence of Paludibacter jiangxiensis NM7(T), a propionate-producing fermentative bacterium.</title>
        <authorList>
            <person name="Qiu Y.-L."/>
            <person name="Tourlousse D.M."/>
            <person name="Matsuura N."/>
            <person name="Ohashi A."/>
            <person name="Sekiguchi Y."/>
        </authorList>
    </citation>
    <scope>NUCLEOTIDE SEQUENCE [LARGE SCALE GENOMIC DNA]</scope>
    <source>
        <strain evidence="2">NM7</strain>
    </source>
</reference>
<evidence type="ECO:0000313" key="1">
    <source>
        <dbReference type="EMBL" id="GAT64311.1"/>
    </source>
</evidence>
<proteinExistence type="predicted"/>
<protein>
    <submittedName>
        <fullName evidence="1">Uncharacterized protein</fullName>
    </submittedName>
</protein>
<dbReference type="EMBL" id="BDCR01000004">
    <property type="protein sequence ID" value="GAT64311.1"/>
    <property type="molecule type" value="Genomic_DNA"/>
</dbReference>
<sequence length="34" mass="4077">MWKFENGICNLEQKLREAEFEIRDLEISDSNCKS</sequence>
<organism evidence="1 2">
    <name type="scientific">Paludibacter jiangxiensis</name>
    <dbReference type="NCBI Taxonomy" id="681398"/>
    <lineage>
        <taxon>Bacteria</taxon>
        <taxon>Pseudomonadati</taxon>
        <taxon>Bacteroidota</taxon>
        <taxon>Bacteroidia</taxon>
        <taxon>Bacteroidales</taxon>
        <taxon>Paludibacteraceae</taxon>
        <taxon>Paludibacter</taxon>
    </lineage>
</organism>
<dbReference type="AlphaFoldDB" id="A0A171AUY6"/>